<name>A0ABV2WSN8_9NOCA</name>
<sequence>MSERYGSRCRKDALPTAYGNAETHAPTRHTECDGRLAVWRLDREAIQILEVRETSGVGVPLPDHTCTDLADMRERFPEYTRLWDAIRHEFWTHTVARGLLG</sequence>
<comment type="caution">
    <text evidence="1">The sequence shown here is derived from an EMBL/GenBank/DDBJ whole genome shotgun (WGS) entry which is preliminary data.</text>
</comment>
<reference evidence="1 2" key="1">
    <citation type="submission" date="2024-06" db="EMBL/GenBank/DDBJ databases">
        <title>The Natural Products Discovery Center: Release of the First 8490 Sequenced Strains for Exploring Actinobacteria Biosynthetic Diversity.</title>
        <authorList>
            <person name="Kalkreuter E."/>
            <person name="Kautsar S.A."/>
            <person name="Yang D."/>
            <person name="Bader C.D."/>
            <person name="Teijaro C.N."/>
            <person name="Fluegel L."/>
            <person name="Davis C.M."/>
            <person name="Simpson J.R."/>
            <person name="Lauterbach L."/>
            <person name="Steele A.D."/>
            <person name="Gui C."/>
            <person name="Meng S."/>
            <person name="Li G."/>
            <person name="Viehrig K."/>
            <person name="Ye F."/>
            <person name="Su P."/>
            <person name="Kiefer A.F."/>
            <person name="Nichols A."/>
            <person name="Cepeda A.J."/>
            <person name="Yan W."/>
            <person name="Fan B."/>
            <person name="Jiang Y."/>
            <person name="Adhikari A."/>
            <person name="Zheng C.-J."/>
            <person name="Schuster L."/>
            <person name="Cowan T.M."/>
            <person name="Smanski M.J."/>
            <person name="Chevrette M.G."/>
            <person name="De Carvalho L.P.S."/>
            <person name="Shen B."/>
        </authorList>
    </citation>
    <scope>NUCLEOTIDE SEQUENCE [LARGE SCALE GENOMIC DNA]</scope>
    <source>
        <strain evidence="1 2">NPDC019708</strain>
    </source>
</reference>
<dbReference type="RefSeq" id="WP_156058924.1">
    <property type="nucleotide sequence ID" value="NZ_JBEXYG010000011.1"/>
</dbReference>
<protein>
    <recommendedName>
        <fullName evidence="3">ASCH domain-containing protein</fullName>
    </recommendedName>
</protein>
<organism evidence="1 2">
    <name type="scientific">Nocardia rhamnosiphila</name>
    <dbReference type="NCBI Taxonomy" id="426716"/>
    <lineage>
        <taxon>Bacteria</taxon>
        <taxon>Bacillati</taxon>
        <taxon>Actinomycetota</taxon>
        <taxon>Actinomycetes</taxon>
        <taxon>Mycobacteriales</taxon>
        <taxon>Nocardiaceae</taxon>
        <taxon>Nocardia</taxon>
    </lineage>
</organism>
<evidence type="ECO:0000313" key="2">
    <source>
        <dbReference type="Proteomes" id="UP001550628"/>
    </source>
</evidence>
<evidence type="ECO:0000313" key="1">
    <source>
        <dbReference type="EMBL" id="MEU1953889.1"/>
    </source>
</evidence>
<proteinExistence type="predicted"/>
<dbReference type="Proteomes" id="UP001550628">
    <property type="component" value="Unassembled WGS sequence"/>
</dbReference>
<dbReference type="EMBL" id="JBEYBF010000012">
    <property type="protein sequence ID" value="MEU1953889.1"/>
    <property type="molecule type" value="Genomic_DNA"/>
</dbReference>
<evidence type="ECO:0008006" key="3">
    <source>
        <dbReference type="Google" id="ProtNLM"/>
    </source>
</evidence>
<keyword evidence="2" id="KW-1185">Reference proteome</keyword>
<accession>A0ABV2WSN8</accession>
<dbReference type="GeneID" id="96243207"/>
<gene>
    <name evidence="1" type="ORF">ABZ510_18750</name>
</gene>